<reference evidence="2 4" key="2">
    <citation type="journal article" date="2018" name="Plant J.">
        <title>The Physcomitrella patens chromosome-scale assembly reveals moss genome structure and evolution.</title>
        <authorList>
            <person name="Lang D."/>
            <person name="Ullrich K.K."/>
            <person name="Murat F."/>
            <person name="Fuchs J."/>
            <person name="Jenkins J."/>
            <person name="Haas F.B."/>
            <person name="Piednoel M."/>
            <person name="Gundlach H."/>
            <person name="Van Bel M."/>
            <person name="Meyberg R."/>
            <person name="Vives C."/>
            <person name="Morata J."/>
            <person name="Symeonidi A."/>
            <person name="Hiss M."/>
            <person name="Muchero W."/>
            <person name="Kamisugi Y."/>
            <person name="Saleh O."/>
            <person name="Blanc G."/>
            <person name="Decker E.L."/>
            <person name="van Gessel N."/>
            <person name="Grimwood J."/>
            <person name="Hayes R.D."/>
            <person name="Graham S.W."/>
            <person name="Gunter L.E."/>
            <person name="McDaniel S.F."/>
            <person name="Hoernstein S.N.W."/>
            <person name="Larsson A."/>
            <person name="Li F.W."/>
            <person name="Perroud P.F."/>
            <person name="Phillips J."/>
            <person name="Ranjan P."/>
            <person name="Rokshar D.S."/>
            <person name="Rothfels C.J."/>
            <person name="Schneider L."/>
            <person name="Shu S."/>
            <person name="Stevenson D.W."/>
            <person name="Thummler F."/>
            <person name="Tillich M."/>
            <person name="Villarreal Aguilar J.C."/>
            <person name="Widiez T."/>
            <person name="Wong G.K."/>
            <person name="Wymore A."/>
            <person name="Zhang Y."/>
            <person name="Zimmer A.D."/>
            <person name="Quatrano R.S."/>
            <person name="Mayer K.F.X."/>
            <person name="Goodstein D."/>
            <person name="Casacuberta J.M."/>
            <person name="Vandepoele K."/>
            <person name="Reski R."/>
            <person name="Cuming A.C."/>
            <person name="Tuskan G.A."/>
            <person name="Maumus F."/>
            <person name="Salse J."/>
            <person name="Schmutz J."/>
            <person name="Rensing S.A."/>
        </authorList>
    </citation>
    <scope>NUCLEOTIDE SEQUENCE [LARGE SCALE GENOMIC DNA]</scope>
    <source>
        <strain evidence="3 4">cv. Gransden 2004</strain>
    </source>
</reference>
<feature type="transmembrane region" description="Helical" evidence="1">
    <location>
        <begin position="59"/>
        <end position="79"/>
    </location>
</feature>
<protein>
    <submittedName>
        <fullName evidence="2 3">Uncharacterized protein</fullName>
    </submittedName>
</protein>
<accession>A0A2K1KIM4</accession>
<dbReference type="EMBL" id="ABEU02000005">
    <property type="protein sequence ID" value="PNR53615.1"/>
    <property type="molecule type" value="Genomic_DNA"/>
</dbReference>
<gene>
    <name evidence="2" type="ORF">PHYPA_007290</name>
</gene>
<dbReference type="Proteomes" id="UP000006727">
    <property type="component" value="Chromosome 5"/>
</dbReference>
<reference evidence="2 4" key="1">
    <citation type="journal article" date="2008" name="Science">
        <title>The Physcomitrella genome reveals evolutionary insights into the conquest of land by plants.</title>
        <authorList>
            <person name="Rensing S."/>
            <person name="Lang D."/>
            <person name="Zimmer A."/>
            <person name="Terry A."/>
            <person name="Salamov A."/>
            <person name="Shapiro H."/>
            <person name="Nishiyama T."/>
            <person name="Perroud P.-F."/>
            <person name="Lindquist E."/>
            <person name="Kamisugi Y."/>
            <person name="Tanahashi T."/>
            <person name="Sakakibara K."/>
            <person name="Fujita T."/>
            <person name="Oishi K."/>
            <person name="Shin-I T."/>
            <person name="Kuroki Y."/>
            <person name="Toyoda A."/>
            <person name="Suzuki Y."/>
            <person name="Hashimoto A."/>
            <person name="Yamaguchi K."/>
            <person name="Sugano A."/>
            <person name="Kohara Y."/>
            <person name="Fujiyama A."/>
            <person name="Anterola A."/>
            <person name="Aoki S."/>
            <person name="Ashton N."/>
            <person name="Barbazuk W.B."/>
            <person name="Barker E."/>
            <person name="Bennetzen J."/>
            <person name="Bezanilla M."/>
            <person name="Blankenship R."/>
            <person name="Cho S.H."/>
            <person name="Dutcher S."/>
            <person name="Estelle M."/>
            <person name="Fawcett J.A."/>
            <person name="Gundlach H."/>
            <person name="Hanada K."/>
            <person name="Heyl A."/>
            <person name="Hicks K.A."/>
            <person name="Hugh J."/>
            <person name="Lohr M."/>
            <person name="Mayer K."/>
            <person name="Melkozernov A."/>
            <person name="Murata T."/>
            <person name="Nelson D."/>
            <person name="Pils B."/>
            <person name="Prigge M."/>
            <person name="Reiss B."/>
            <person name="Renner T."/>
            <person name="Rombauts S."/>
            <person name="Rushton P."/>
            <person name="Sanderfoot A."/>
            <person name="Schween G."/>
            <person name="Shiu S.-H."/>
            <person name="Stueber K."/>
            <person name="Theodoulou F.L."/>
            <person name="Tu H."/>
            <person name="Van de Peer Y."/>
            <person name="Verrier P.J."/>
            <person name="Waters E."/>
            <person name="Wood A."/>
            <person name="Yang L."/>
            <person name="Cove D."/>
            <person name="Cuming A."/>
            <person name="Hasebe M."/>
            <person name="Lucas S."/>
            <person name="Mishler D.B."/>
            <person name="Reski R."/>
            <person name="Grigoriev I."/>
            <person name="Quatrano R.S."/>
            <person name="Boore J.L."/>
        </authorList>
    </citation>
    <scope>NUCLEOTIDE SEQUENCE [LARGE SCALE GENOMIC DNA]</scope>
    <source>
        <strain evidence="3 4">cv. Gransden 2004</strain>
    </source>
</reference>
<dbReference type="Gramene" id="Pp3c5_5520V3.2">
    <property type="protein sequence ID" value="Pp3c5_5520V3.2"/>
    <property type="gene ID" value="Pp3c5_5520"/>
</dbReference>
<evidence type="ECO:0000256" key="1">
    <source>
        <dbReference type="SAM" id="Phobius"/>
    </source>
</evidence>
<proteinExistence type="predicted"/>
<name>A0A2K1KIM4_PHYPA</name>
<organism evidence="2">
    <name type="scientific">Physcomitrium patens</name>
    <name type="common">Spreading-leaved earth moss</name>
    <name type="synonym">Physcomitrella patens</name>
    <dbReference type="NCBI Taxonomy" id="3218"/>
    <lineage>
        <taxon>Eukaryota</taxon>
        <taxon>Viridiplantae</taxon>
        <taxon>Streptophyta</taxon>
        <taxon>Embryophyta</taxon>
        <taxon>Bryophyta</taxon>
        <taxon>Bryophytina</taxon>
        <taxon>Bryopsida</taxon>
        <taxon>Funariidae</taxon>
        <taxon>Funariales</taxon>
        <taxon>Funariaceae</taxon>
        <taxon>Physcomitrium</taxon>
    </lineage>
</organism>
<reference evidence="3" key="3">
    <citation type="submission" date="2020-12" db="UniProtKB">
        <authorList>
            <consortium name="EnsemblPlants"/>
        </authorList>
    </citation>
    <scope>IDENTIFICATION</scope>
</reference>
<dbReference type="AlphaFoldDB" id="A0A2K1KIM4"/>
<dbReference type="Gramene" id="Pp3c5_5520V3.1">
    <property type="protein sequence ID" value="Pp3c5_5520V3.1"/>
    <property type="gene ID" value="Pp3c5_5520"/>
</dbReference>
<sequence>MQVLRSGSSKVWTPWLDFYEALRGSNSERVLLRCIVSYSGGLVLCRSLLVLFVACGGVAAADSYCLVLLLSSSMLPVAWMQRGDRKLLLLRWSGVAAPCFLT</sequence>
<dbReference type="EnsemblPlants" id="Pp3c5_5520V3.2">
    <property type="protein sequence ID" value="Pp3c5_5520V3.2"/>
    <property type="gene ID" value="Pp3c5_5520"/>
</dbReference>
<keyword evidence="1" id="KW-0472">Membrane</keyword>
<evidence type="ECO:0000313" key="3">
    <source>
        <dbReference type="EnsemblPlants" id="Pp3c5_5520V3.1"/>
    </source>
</evidence>
<dbReference type="InParanoid" id="A0A2K1KIM4"/>
<keyword evidence="4" id="KW-1185">Reference proteome</keyword>
<evidence type="ECO:0000313" key="4">
    <source>
        <dbReference type="Proteomes" id="UP000006727"/>
    </source>
</evidence>
<keyword evidence="1" id="KW-1133">Transmembrane helix</keyword>
<evidence type="ECO:0000313" key="2">
    <source>
        <dbReference type="EMBL" id="PNR53615.1"/>
    </source>
</evidence>
<keyword evidence="1" id="KW-0812">Transmembrane</keyword>
<dbReference type="EnsemblPlants" id="Pp3c5_5520V3.1">
    <property type="protein sequence ID" value="Pp3c5_5520V3.1"/>
    <property type="gene ID" value="Pp3c5_5520"/>
</dbReference>